<protein>
    <recommendedName>
        <fullName evidence="5">Aldehyde dehydrogenase domain-containing protein</fullName>
    </recommendedName>
</protein>
<proteinExistence type="inferred from homology"/>
<dbReference type="OMA" id="FPEGCFQ"/>
<dbReference type="Gene3D" id="3.40.309.10">
    <property type="entry name" value="Aldehyde Dehydrogenase, Chain A, domain 2"/>
    <property type="match status" value="1"/>
</dbReference>
<dbReference type="FunFam" id="3.40.309.10:FF:000009">
    <property type="entry name" value="Aldehyde dehydrogenase A"/>
    <property type="match status" value="1"/>
</dbReference>
<dbReference type="KEGG" id="smo:SELMODRAFT_443623"/>
<feature type="active site" evidence="3">
    <location>
        <position position="257"/>
    </location>
</feature>
<dbReference type="InterPro" id="IPR015590">
    <property type="entry name" value="Aldehyde_DH_dom"/>
</dbReference>
<dbReference type="PANTHER" id="PTHR11699">
    <property type="entry name" value="ALDEHYDE DEHYDROGENASE-RELATED"/>
    <property type="match status" value="1"/>
</dbReference>
<dbReference type="InterPro" id="IPR029510">
    <property type="entry name" value="Ald_DH_CS_GLU"/>
</dbReference>
<dbReference type="SUPFAM" id="SSF53720">
    <property type="entry name" value="ALDH-like"/>
    <property type="match status" value="1"/>
</dbReference>
<reference evidence="6 7" key="1">
    <citation type="journal article" date="2011" name="Science">
        <title>The Selaginella genome identifies genetic changes associated with the evolution of vascular plants.</title>
        <authorList>
            <person name="Banks J.A."/>
            <person name="Nishiyama T."/>
            <person name="Hasebe M."/>
            <person name="Bowman J.L."/>
            <person name="Gribskov M."/>
            <person name="dePamphilis C."/>
            <person name="Albert V.A."/>
            <person name="Aono N."/>
            <person name="Aoyama T."/>
            <person name="Ambrose B.A."/>
            <person name="Ashton N.W."/>
            <person name="Axtell M.J."/>
            <person name="Barker E."/>
            <person name="Barker M.S."/>
            <person name="Bennetzen J.L."/>
            <person name="Bonawitz N.D."/>
            <person name="Chapple C."/>
            <person name="Cheng C."/>
            <person name="Correa L.G."/>
            <person name="Dacre M."/>
            <person name="DeBarry J."/>
            <person name="Dreyer I."/>
            <person name="Elias M."/>
            <person name="Engstrom E.M."/>
            <person name="Estelle M."/>
            <person name="Feng L."/>
            <person name="Finet C."/>
            <person name="Floyd S.K."/>
            <person name="Frommer W.B."/>
            <person name="Fujita T."/>
            <person name="Gramzow L."/>
            <person name="Gutensohn M."/>
            <person name="Harholt J."/>
            <person name="Hattori M."/>
            <person name="Heyl A."/>
            <person name="Hirai T."/>
            <person name="Hiwatashi Y."/>
            <person name="Ishikawa M."/>
            <person name="Iwata M."/>
            <person name="Karol K.G."/>
            <person name="Koehler B."/>
            <person name="Kolukisaoglu U."/>
            <person name="Kubo M."/>
            <person name="Kurata T."/>
            <person name="Lalonde S."/>
            <person name="Li K."/>
            <person name="Li Y."/>
            <person name="Litt A."/>
            <person name="Lyons E."/>
            <person name="Manning G."/>
            <person name="Maruyama T."/>
            <person name="Michael T.P."/>
            <person name="Mikami K."/>
            <person name="Miyazaki S."/>
            <person name="Morinaga S."/>
            <person name="Murata T."/>
            <person name="Mueller-Roeber B."/>
            <person name="Nelson D.R."/>
            <person name="Obara M."/>
            <person name="Oguri Y."/>
            <person name="Olmstead R.G."/>
            <person name="Onodera N."/>
            <person name="Petersen B.L."/>
            <person name="Pils B."/>
            <person name="Prigge M."/>
            <person name="Rensing S.A."/>
            <person name="Riano-Pachon D.M."/>
            <person name="Roberts A.W."/>
            <person name="Sato Y."/>
            <person name="Scheller H.V."/>
            <person name="Schulz B."/>
            <person name="Schulz C."/>
            <person name="Shakirov E.V."/>
            <person name="Shibagaki N."/>
            <person name="Shinohara N."/>
            <person name="Shippen D.E."/>
            <person name="Soerensen I."/>
            <person name="Sotooka R."/>
            <person name="Sugimoto N."/>
            <person name="Sugita M."/>
            <person name="Sumikawa N."/>
            <person name="Tanurdzic M."/>
            <person name="Theissen G."/>
            <person name="Ulvskov P."/>
            <person name="Wakazuki S."/>
            <person name="Weng J.K."/>
            <person name="Willats W.W."/>
            <person name="Wipf D."/>
            <person name="Wolf P.G."/>
            <person name="Yang L."/>
            <person name="Zimmer A.D."/>
            <person name="Zhu Q."/>
            <person name="Mitros T."/>
            <person name="Hellsten U."/>
            <person name="Loque D."/>
            <person name="Otillar R."/>
            <person name="Salamov A."/>
            <person name="Schmutz J."/>
            <person name="Shapiro H."/>
            <person name="Lindquist E."/>
            <person name="Lucas S."/>
            <person name="Rokhsar D."/>
            <person name="Grigoriev I.V."/>
        </authorList>
    </citation>
    <scope>NUCLEOTIDE SEQUENCE [LARGE SCALE GENOMIC DNA]</scope>
</reference>
<dbReference type="InParanoid" id="D8S308"/>
<dbReference type="InterPro" id="IPR016162">
    <property type="entry name" value="Ald_DH_N"/>
</dbReference>
<accession>D8S308</accession>
<dbReference type="InterPro" id="IPR016161">
    <property type="entry name" value="Ald_DH/histidinol_DH"/>
</dbReference>
<evidence type="ECO:0000313" key="7">
    <source>
        <dbReference type="Proteomes" id="UP000001514"/>
    </source>
</evidence>
<dbReference type="EMBL" id="GL377600">
    <property type="protein sequence ID" value="EFJ21021.1"/>
    <property type="molecule type" value="Genomic_DNA"/>
</dbReference>
<dbReference type="Proteomes" id="UP000001514">
    <property type="component" value="Unassembled WGS sequence"/>
</dbReference>
<dbReference type="eggNOG" id="KOG2450">
    <property type="taxonomic scope" value="Eukaryota"/>
</dbReference>
<dbReference type="GO" id="GO:0004029">
    <property type="term" value="F:aldehyde dehydrogenase (NAD+) activity"/>
    <property type="evidence" value="ECO:0000318"/>
    <property type="project" value="GO_Central"/>
</dbReference>
<dbReference type="PROSITE" id="PS00687">
    <property type="entry name" value="ALDEHYDE_DEHYDR_GLU"/>
    <property type="match status" value="1"/>
</dbReference>
<evidence type="ECO:0000256" key="2">
    <source>
        <dbReference type="ARBA" id="ARBA00023002"/>
    </source>
</evidence>
<dbReference type="Gramene" id="EFJ21021">
    <property type="protein sequence ID" value="EFJ21021"/>
    <property type="gene ID" value="SELMODRAFT_443623"/>
</dbReference>
<name>D8S308_SELML</name>
<evidence type="ECO:0000259" key="5">
    <source>
        <dbReference type="Pfam" id="PF00171"/>
    </source>
</evidence>
<dbReference type="Gene3D" id="3.40.605.10">
    <property type="entry name" value="Aldehyde Dehydrogenase, Chain A, domain 1"/>
    <property type="match status" value="1"/>
</dbReference>
<gene>
    <name evidence="6" type="ORF">SELMODRAFT_443623</name>
</gene>
<evidence type="ECO:0000256" key="3">
    <source>
        <dbReference type="PROSITE-ProRule" id="PRU10007"/>
    </source>
</evidence>
<sequence>MASFCKIVKRFYRANKPIKPNTSWPGYRNVLDITNPATLKKVGELQEDTIPDIERKLEYLHTGLKRWKLTHVDQRKAALEKFADALVTRKTTLAKILTSETGKPISQARSEIAATVDRIHYFVENCEKVIGTQTVLESSRLKEKVQYEPLGVIANISAWNYPYFLSANVFAPALLTGNCVLYKPSENASLTGQEITDMLHNAGIPEDVFVISSGGADTGSRIAGNKDIGGLFFTGSYDTGLEIAKKASPNLVKLQLELGGKDAAYIRHDVPNILATATTVADGAFYNSGQSCCSIRRIYVNKRVYVPFMEALKKISHSYRIGDPTLEDTYIGPLCTKKQVEKIGKLLAEAINRGAQVDVGGDTTNSTAHKVGYFVPPTILTDVDHQMSIMRKETFGPVVGVMCVEDDDEATTLMSDTEYGLTASVFSKHLEDAEAILNELKVGTGYWNCCDRVSPRVPWSGRKRSGVGSTLGIDGLRAFVQPKGFFCHEPMAAI</sequence>
<dbReference type="HOGENOM" id="CLU_005391_1_0_1"/>
<evidence type="ECO:0000313" key="6">
    <source>
        <dbReference type="EMBL" id="EFJ21021.1"/>
    </source>
</evidence>
<evidence type="ECO:0000256" key="4">
    <source>
        <dbReference type="RuleBase" id="RU003345"/>
    </source>
</evidence>
<dbReference type="STRING" id="88036.D8S308"/>
<dbReference type="InterPro" id="IPR016163">
    <property type="entry name" value="Ald_DH_C"/>
</dbReference>
<feature type="domain" description="Aldehyde dehydrogenase" evidence="5">
    <location>
        <begin position="31"/>
        <end position="483"/>
    </location>
</feature>
<organism evidence="7">
    <name type="scientific">Selaginella moellendorffii</name>
    <name type="common">Spikemoss</name>
    <dbReference type="NCBI Taxonomy" id="88036"/>
    <lineage>
        <taxon>Eukaryota</taxon>
        <taxon>Viridiplantae</taxon>
        <taxon>Streptophyta</taxon>
        <taxon>Embryophyta</taxon>
        <taxon>Tracheophyta</taxon>
        <taxon>Lycopodiopsida</taxon>
        <taxon>Selaginellales</taxon>
        <taxon>Selaginellaceae</taxon>
        <taxon>Selaginella</taxon>
    </lineage>
</organism>
<keyword evidence="2 4" id="KW-0560">Oxidoreductase</keyword>
<evidence type="ECO:0000256" key="1">
    <source>
        <dbReference type="ARBA" id="ARBA00009986"/>
    </source>
</evidence>
<dbReference type="AlphaFoldDB" id="D8S308"/>
<dbReference type="Pfam" id="PF00171">
    <property type="entry name" value="Aldedh"/>
    <property type="match status" value="1"/>
</dbReference>
<dbReference type="OrthoDB" id="310895at2759"/>
<keyword evidence="7" id="KW-1185">Reference proteome</keyword>
<comment type="similarity">
    <text evidence="1 4">Belongs to the aldehyde dehydrogenase family.</text>
</comment>